<comment type="caution">
    <text evidence="8">The sequence shown here is derived from an EMBL/GenBank/DDBJ whole genome shotgun (WGS) entry which is preliminary data.</text>
</comment>
<gene>
    <name evidence="6" type="primary">ruvA</name>
    <name evidence="8" type="ORF">A2919_00785</name>
</gene>
<dbReference type="Pfam" id="PF07499">
    <property type="entry name" value="RuvA_C"/>
    <property type="match status" value="1"/>
</dbReference>
<dbReference type="InterPro" id="IPR011114">
    <property type="entry name" value="RuvA_C"/>
</dbReference>
<dbReference type="AlphaFoldDB" id="A0A1G2HF65"/>
<keyword evidence="8" id="KW-0547">Nucleotide-binding</keyword>
<evidence type="ECO:0000256" key="5">
    <source>
        <dbReference type="ARBA" id="ARBA00023204"/>
    </source>
</evidence>
<evidence type="ECO:0000259" key="7">
    <source>
        <dbReference type="SMART" id="SM00278"/>
    </source>
</evidence>
<dbReference type="GO" id="GO:0009379">
    <property type="term" value="C:Holliday junction helicase complex"/>
    <property type="evidence" value="ECO:0007669"/>
    <property type="project" value="InterPro"/>
</dbReference>
<dbReference type="Pfam" id="PF01330">
    <property type="entry name" value="RuvA_N"/>
    <property type="match status" value="1"/>
</dbReference>
<dbReference type="CDD" id="cd14332">
    <property type="entry name" value="UBA_RuvA_C"/>
    <property type="match status" value="1"/>
</dbReference>
<dbReference type="Gene3D" id="2.40.50.140">
    <property type="entry name" value="Nucleic acid-binding proteins"/>
    <property type="match status" value="1"/>
</dbReference>
<dbReference type="InterPro" id="IPR000085">
    <property type="entry name" value="RuvA"/>
</dbReference>
<keyword evidence="5 6" id="KW-0234">DNA repair</keyword>
<evidence type="ECO:0000313" key="8">
    <source>
        <dbReference type="EMBL" id="OGZ61019.1"/>
    </source>
</evidence>
<dbReference type="GO" id="GO:0005524">
    <property type="term" value="F:ATP binding"/>
    <property type="evidence" value="ECO:0007669"/>
    <property type="project" value="InterPro"/>
</dbReference>
<dbReference type="InterPro" id="IPR010994">
    <property type="entry name" value="RuvA_2-like"/>
</dbReference>
<keyword evidence="2 6" id="KW-0227">DNA damage</keyword>
<dbReference type="HAMAP" id="MF_00031">
    <property type="entry name" value="DNA_HJ_migration_RuvA"/>
    <property type="match status" value="1"/>
</dbReference>
<evidence type="ECO:0000313" key="9">
    <source>
        <dbReference type="Proteomes" id="UP000178835"/>
    </source>
</evidence>
<name>A0A1G2HF65_9BACT</name>
<evidence type="ECO:0000256" key="2">
    <source>
        <dbReference type="ARBA" id="ARBA00022763"/>
    </source>
</evidence>
<comment type="similarity">
    <text evidence="6">Belongs to the RuvA family.</text>
</comment>
<dbReference type="SMART" id="SM00278">
    <property type="entry name" value="HhH1"/>
    <property type="match status" value="2"/>
</dbReference>
<dbReference type="InterPro" id="IPR036267">
    <property type="entry name" value="RuvA_C_sf"/>
</dbReference>
<comment type="subcellular location">
    <subcellularLocation>
        <location evidence="6">Cytoplasm</location>
    </subcellularLocation>
</comment>
<comment type="caution">
    <text evidence="6">Lacks conserved residue(s) required for the propagation of feature annotation.</text>
</comment>
<dbReference type="SUPFAM" id="SSF46929">
    <property type="entry name" value="DNA helicase RuvA subunit, C-terminal domain"/>
    <property type="match status" value="1"/>
</dbReference>
<dbReference type="Gene3D" id="1.10.150.20">
    <property type="entry name" value="5' to 3' exonuclease, C-terminal subdomain"/>
    <property type="match status" value="1"/>
</dbReference>
<dbReference type="GO" id="GO:0005737">
    <property type="term" value="C:cytoplasm"/>
    <property type="evidence" value="ECO:0007669"/>
    <property type="project" value="UniProtKB-SubCell"/>
</dbReference>
<comment type="domain">
    <text evidence="6">Has three domains with a flexible linker between the domains II and III and assumes an 'L' shape. Domain III is highly mobile and contacts RuvB.</text>
</comment>
<evidence type="ECO:0000256" key="4">
    <source>
        <dbReference type="ARBA" id="ARBA00023172"/>
    </source>
</evidence>
<dbReference type="InterPro" id="IPR003583">
    <property type="entry name" value="Hlx-hairpin-Hlx_DNA-bd_motif"/>
</dbReference>
<comment type="function">
    <text evidence="6">The RuvA-RuvB-RuvC complex processes Holliday junction (HJ) DNA during genetic recombination and DNA repair, while the RuvA-RuvB complex plays an important role in the rescue of blocked DNA replication forks via replication fork reversal (RFR). RuvA specifically binds to HJ cruciform DNA, conferring on it an open structure. The RuvB hexamer acts as an ATP-dependent pump, pulling dsDNA into and through the RuvAB complex. HJ branch migration allows RuvC to scan DNA until it finds its consensus sequence, where it cleaves and resolves the cruciform DNA.</text>
</comment>
<keyword evidence="3 6" id="KW-0238">DNA-binding</keyword>
<keyword evidence="8" id="KW-0067">ATP-binding</keyword>
<keyword evidence="8" id="KW-0347">Helicase</keyword>
<keyword evidence="8" id="KW-0378">Hydrolase</keyword>
<protein>
    <recommendedName>
        <fullName evidence="6">Holliday junction branch migration complex subunit RuvA</fullName>
    </recommendedName>
</protein>
<reference evidence="8 9" key="1">
    <citation type="journal article" date="2016" name="Nat. Commun.">
        <title>Thousands of microbial genomes shed light on interconnected biogeochemical processes in an aquifer system.</title>
        <authorList>
            <person name="Anantharaman K."/>
            <person name="Brown C.T."/>
            <person name="Hug L.A."/>
            <person name="Sharon I."/>
            <person name="Castelle C.J."/>
            <person name="Probst A.J."/>
            <person name="Thomas B.C."/>
            <person name="Singh A."/>
            <person name="Wilkins M.J."/>
            <person name="Karaoz U."/>
            <person name="Brodie E.L."/>
            <person name="Williams K.H."/>
            <person name="Hubbard S.S."/>
            <person name="Banfield J.F."/>
        </authorList>
    </citation>
    <scope>NUCLEOTIDE SEQUENCE [LARGE SCALE GENOMIC DNA]</scope>
</reference>
<comment type="subunit">
    <text evidence="6">Homotetramer. Forms an RuvA(8)-RuvB(12)-Holliday junction (HJ) complex. HJ DNA is sandwiched between 2 RuvA tetramers; dsDNA enters through RuvA and exits via RuvB. An RuvB hexamer assembles on each DNA strand where it exits the tetramer. Each RuvB hexamer is contacted by two RuvA subunits (via domain III) on 2 adjacent RuvB subunits; this complex drives branch migration. In the full resolvosome a probable DNA-RuvA(4)-RuvB(12)-RuvC(2) complex forms which resolves the HJ.</text>
</comment>
<dbReference type="GO" id="GO:0000400">
    <property type="term" value="F:four-way junction DNA binding"/>
    <property type="evidence" value="ECO:0007669"/>
    <property type="project" value="UniProtKB-UniRule"/>
</dbReference>
<dbReference type="EMBL" id="MHOH01000009">
    <property type="protein sequence ID" value="OGZ61019.1"/>
    <property type="molecule type" value="Genomic_DNA"/>
</dbReference>
<evidence type="ECO:0000256" key="6">
    <source>
        <dbReference type="HAMAP-Rule" id="MF_00031"/>
    </source>
</evidence>
<feature type="domain" description="Helix-hairpin-helix DNA-binding motif class 1" evidence="7">
    <location>
        <begin position="74"/>
        <end position="93"/>
    </location>
</feature>
<feature type="region of interest" description="Domain III" evidence="6">
    <location>
        <begin position="148"/>
        <end position="195"/>
    </location>
</feature>
<dbReference type="GO" id="GO:0048476">
    <property type="term" value="C:Holliday junction resolvase complex"/>
    <property type="evidence" value="ECO:0007669"/>
    <property type="project" value="UniProtKB-UniRule"/>
</dbReference>
<keyword evidence="4 6" id="KW-0233">DNA recombination</keyword>
<dbReference type="SUPFAM" id="SSF47781">
    <property type="entry name" value="RuvA domain 2-like"/>
    <property type="match status" value="1"/>
</dbReference>
<dbReference type="GO" id="GO:0006281">
    <property type="term" value="P:DNA repair"/>
    <property type="evidence" value="ECO:0007669"/>
    <property type="project" value="UniProtKB-UniRule"/>
</dbReference>
<accession>A0A1G2HF65</accession>
<dbReference type="Pfam" id="PF14520">
    <property type="entry name" value="HHH_5"/>
    <property type="match status" value="1"/>
</dbReference>
<keyword evidence="1 6" id="KW-0963">Cytoplasm</keyword>
<dbReference type="Gene3D" id="1.10.8.10">
    <property type="entry name" value="DNA helicase RuvA subunit, C-terminal domain"/>
    <property type="match status" value="1"/>
</dbReference>
<dbReference type="SUPFAM" id="SSF50249">
    <property type="entry name" value="Nucleic acid-binding proteins"/>
    <property type="match status" value="1"/>
</dbReference>
<evidence type="ECO:0000256" key="3">
    <source>
        <dbReference type="ARBA" id="ARBA00023125"/>
    </source>
</evidence>
<sequence>MIALLKGTIIEVNGNSALIGVGGIGYEVQCMARTSASLAKKVGQEAEIFTHYYLRENAAELYGFLEKEERDMFEILIKISGVGPRGALNVLNAASINILQRAIAEGDTTVLTRVSGIGNKIAQKIILELKDKFGKKWSMLGGDIRGESDIVEALESLGYSRQQAQNVLKDIPEGTESTADKVKEALKLLGQTPKS</sequence>
<proteinExistence type="inferred from homology"/>
<dbReference type="NCBIfam" id="TIGR00084">
    <property type="entry name" value="ruvA"/>
    <property type="match status" value="1"/>
</dbReference>
<dbReference type="Proteomes" id="UP000178835">
    <property type="component" value="Unassembled WGS sequence"/>
</dbReference>
<feature type="domain" description="Helix-hairpin-helix DNA-binding motif class 1" evidence="7">
    <location>
        <begin position="109"/>
        <end position="128"/>
    </location>
</feature>
<dbReference type="InterPro" id="IPR013849">
    <property type="entry name" value="DNA_helicase_Holl-junc_RuvA_I"/>
</dbReference>
<dbReference type="GO" id="GO:0009378">
    <property type="term" value="F:four-way junction helicase activity"/>
    <property type="evidence" value="ECO:0007669"/>
    <property type="project" value="InterPro"/>
</dbReference>
<dbReference type="InterPro" id="IPR012340">
    <property type="entry name" value="NA-bd_OB-fold"/>
</dbReference>
<dbReference type="GO" id="GO:0006310">
    <property type="term" value="P:DNA recombination"/>
    <property type="evidence" value="ECO:0007669"/>
    <property type="project" value="UniProtKB-UniRule"/>
</dbReference>
<organism evidence="8 9">
    <name type="scientific">Candidatus Spechtbacteria bacterium RIFCSPLOWO2_01_FULL_43_12</name>
    <dbReference type="NCBI Taxonomy" id="1802162"/>
    <lineage>
        <taxon>Bacteria</taxon>
        <taxon>Candidatus Spechtiibacteriota</taxon>
    </lineage>
</organism>
<evidence type="ECO:0000256" key="1">
    <source>
        <dbReference type="ARBA" id="ARBA00022490"/>
    </source>
</evidence>